<dbReference type="EMBL" id="JAATJH010000003">
    <property type="protein sequence ID" value="NJC26716.1"/>
    <property type="molecule type" value="Genomic_DNA"/>
</dbReference>
<organism evidence="2 3">
    <name type="scientific">Neolewinella antarctica</name>
    <dbReference type="NCBI Taxonomy" id="442734"/>
    <lineage>
        <taxon>Bacteria</taxon>
        <taxon>Pseudomonadati</taxon>
        <taxon>Bacteroidota</taxon>
        <taxon>Saprospiria</taxon>
        <taxon>Saprospirales</taxon>
        <taxon>Lewinellaceae</taxon>
        <taxon>Neolewinella</taxon>
    </lineage>
</organism>
<dbReference type="RefSeq" id="WP_168037481.1">
    <property type="nucleotide sequence ID" value="NZ_JAATJH010000003.1"/>
</dbReference>
<gene>
    <name evidence="2" type="ORF">GGR27_002226</name>
</gene>
<keyword evidence="1" id="KW-0732">Signal</keyword>
<reference evidence="2 3" key="1">
    <citation type="submission" date="2020-03" db="EMBL/GenBank/DDBJ databases">
        <title>Genomic Encyclopedia of Type Strains, Phase IV (KMG-IV): sequencing the most valuable type-strain genomes for metagenomic binning, comparative biology and taxonomic classification.</title>
        <authorList>
            <person name="Goeker M."/>
        </authorList>
    </citation>
    <scope>NUCLEOTIDE SEQUENCE [LARGE SCALE GENOMIC DNA]</scope>
    <source>
        <strain evidence="2 3">DSM 105096</strain>
    </source>
</reference>
<evidence type="ECO:0000256" key="1">
    <source>
        <dbReference type="SAM" id="SignalP"/>
    </source>
</evidence>
<feature type="signal peptide" evidence="1">
    <location>
        <begin position="1"/>
        <end position="20"/>
    </location>
</feature>
<comment type="caution">
    <text evidence="2">The sequence shown here is derived from an EMBL/GenBank/DDBJ whole genome shotgun (WGS) entry which is preliminary data.</text>
</comment>
<evidence type="ECO:0000313" key="3">
    <source>
        <dbReference type="Proteomes" id="UP000770785"/>
    </source>
</evidence>
<proteinExistence type="predicted"/>
<keyword evidence="3" id="KW-1185">Reference proteome</keyword>
<evidence type="ECO:0000313" key="2">
    <source>
        <dbReference type="EMBL" id="NJC26716.1"/>
    </source>
</evidence>
<dbReference type="Proteomes" id="UP000770785">
    <property type="component" value="Unassembled WGS sequence"/>
</dbReference>
<accession>A0ABX0XBR7</accession>
<feature type="chain" id="PRO_5045696516" description="Outer membrane protein beta-barrel domain-containing protein" evidence="1">
    <location>
        <begin position="21"/>
        <end position="202"/>
    </location>
</feature>
<name>A0ABX0XBR7_9BACT</name>
<sequence length="202" mass="22434">MHKSIFFLLALLTFSTAAFAQTTEEEATDDLDYYNQKRSTSFDDGGGAFWYGTGAQLGFSGGNGTSFFNIGITPILGYKINDIISVGPRAGLTFNRYKDERFNQDIKESFFQWSVGAFARAKIFRGIFAHTEYSLVNEVDGFSQNGEPVRSTRAVPFLGAGFNQGGGPGQMGFEILVLFRLTQSEFINDSPYEFRTGVNFNF</sequence>
<evidence type="ECO:0008006" key="4">
    <source>
        <dbReference type="Google" id="ProtNLM"/>
    </source>
</evidence>
<protein>
    <recommendedName>
        <fullName evidence="4">Outer membrane protein beta-barrel domain-containing protein</fullName>
    </recommendedName>
</protein>